<feature type="transmembrane region" description="Helical" evidence="1">
    <location>
        <begin position="188"/>
        <end position="206"/>
    </location>
</feature>
<evidence type="ECO:0000256" key="1">
    <source>
        <dbReference type="SAM" id="Phobius"/>
    </source>
</evidence>
<comment type="caution">
    <text evidence="2">The sequence shown here is derived from an EMBL/GenBank/DDBJ whole genome shotgun (WGS) entry which is preliminary data.</text>
</comment>
<evidence type="ECO:0000313" key="2">
    <source>
        <dbReference type="EMBL" id="MEP1060829.1"/>
    </source>
</evidence>
<dbReference type="Proteomes" id="UP001476950">
    <property type="component" value="Unassembled WGS sequence"/>
</dbReference>
<dbReference type="InterPro" id="IPR004676">
    <property type="entry name" value="Cd-R_transporter"/>
</dbReference>
<accession>A0ABV0KNK6</accession>
<feature type="transmembrane region" description="Helical" evidence="1">
    <location>
        <begin position="151"/>
        <end position="176"/>
    </location>
</feature>
<evidence type="ECO:0000313" key="3">
    <source>
        <dbReference type="Proteomes" id="UP001476950"/>
    </source>
</evidence>
<organism evidence="2 3">
    <name type="scientific">Stenomitos frigidus AS-A4</name>
    <dbReference type="NCBI Taxonomy" id="2933935"/>
    <lineage>
        <taxon>Bacteria</taxon>
        <taxon>Bacillati</taxon>
        <taxon>Cyanobacteriota</taxon>
        <taxon>Cyanophyceae</taxon>
        <taxon>Leptolyngbyales</taxon>
        <taxon>Leptolyngbyaceae</taxon>
        <taxon>Stenomitos</taxon>
    </lineage>
</organism>
<dbReference type="EMBL" id="JAMPLM010000022">
    <property type="protein sequence ID" value="MEP1060829.1"/>
    <property type="molecule type" value="Genomic_DNA"/>
</dbReference>
<reference evidence="2 3" key="1">
    <citation type="submission" date="2022-04" db="EMBL/GenBank/DDBJ databases">
        <title>Positive selection, recombination, and allopatry shape intraspecific diversity of widespread and dominant cyanobacteria.</title>
        <authorList>
            <person name="Wei J."/>
            <person name="Shu W."/>
            <person name="Hu C."/>
        </authorList>
    </citation>
    <scope>NUCLEOTIDE SEQUENCE [LARGE SCALE GENOMIC DNA]</scope>
    <source>
        <strain evidence="2 3">AS-A4</strain>
    </source>
</reference>
<gene>
    <name evidence="2" type="ORF">NDI38_20565</name>
</gene>
<proteinExistence type="predicted"/>
<name>A0ABV0KNK6_9CYAN</name>
<keyword evidence="1" id="KW-1133">Transmembrane helix</keyword>
<feature type="transmembrane region" description="Helical" evidence="1">
    <location>
        <begin position="42"/>
        <end position="67"/>
    </location>
</feature>
<protein>
    <submittedName>
        <fullName evidence="2">Cadmium resistance transporter</fullName>
    </submittedName>
</protein>
<feature type="transmembrane region" description="Helical" evidence="1">
    <location>
        <begin position="12"/>
        <end position="30"/>
    </location>
</feature>
<dbReference type="RefSeq" id="WP_190446780.1">
    <property type="nucleotide sequence ID" value="NZ_JAMPLM010000022.1"/>
</dbReference>
<keyword evidence="1" id="KW-0812">Transmembrane</keyword>
<sequence>MTELIQAVTASVAAFAATNIDDIVILMVFFSRISPTFRPHHVVVGQYLGFLLLLLASLPGFLTGLIIPPVWLGLLGFLPIAIGIHQLFAGEADATDVQTVTEESSAKNGLLGRSRSFLNIPPQTFQVAAVTVANGGDNISIYVPLFANSTLAAMGAILSVFLIMVAVWCGIAYYLTRHAVIAHYLTHYGHRVVPFVLIGLGVFILLESRVYQLLISS</sequence>
<keyword evidence="1" id="KW-0472">Membrane</keyword>
<keyword evidence="3" id="KW-1185">Reference proteome</keyword>
<dbReference type="Pfam" id="PF03596">
    <property type="entry name" value="Cad"/>
    <property type="match status" value="1"/>
</dbReference>